<dbReference type="AlphaFoldDB" id="A0A1D8IRL5"/>
<name>A0A1D8IRL5_9GAMM</name>
<evidence type="ECO:0000313" key="2">
    <source>
        <dbReference type="EMBL" id="AOU99035.1"/>
    </source>
</evidence>
<dbReference type="GO" id="GO:0030295">
    <property type="term" value="F:protein kinase activator activity"/>
    <property type="evidence" value="ECO:0007669"/>
    <property type="project" value="TreeGrafter"/>
</dbReference>
<dbReference type="PROSITE" id="PS00372">
    <property type="entry name" value="PTS_EIIA_TYPE_2_HIS"/>
    <property type="match status" value="1"/>
</dbReference>
<dbReference type="PANTHER" id="PTHR47738:SF1">
    <property type="entry name" value="NITROGEN REGULATORY PROTEIN"/>
    <property type="match status" value="1"/>
</dbReference>
<sequence length="154" mass="16562">MQIGELLTTERILNDADIHSKKRALEALSELLAKGGQVSSNEVFDTLLARERLGSTGLGHGVAIPHGRMAGLKETQAAFIKLNGGIDFDAPDQAPVDLLFALVVPEECTSEHLDTLSRLAQLFSDPITVQQLRGAHDSESALGLLNDWDARHAA</sequence>
<keyword evidence="2" id="KW-0813">Transport</keyword>
<dbReference type="InterPro" id="IPR002178">
    <property type="entry name" value="PTS_EIIA_type-2_dom"/>
</dbReference>
<dbReference type="Pfam" id="PF00359">
    <property type="entry name" value="PTS_EIIA_2"/>
    <property type="match status" value="1"/>
</dbReference>
<gene>
    <name evidence="2" type="ORF">BI364_14750</name>
</gene>
<evidence type="ECO:0000259" key="1">
    <source>
        <dbReference type="PROSITE" id="PS51094"/>
    </source>
</evidence>
<dbReference type="KEGG" id="aprs:BI364_14750"/>
<dbReference type="RefSeq" id="WP_070079388.1">
    <property type="nucleotide sequence ID" value="NZ_CP017415.1"/>
</dbReference>
<feature type="domain" description="PTS EIIA type-2" evidence="1">
    <location>
        <begin position="5"/>
        <end position="148"/>
    </location>
</feature>
<dbReference type="InterPro" id="IPR016152">
    <property type="entry name" value="PTrfase/Anion_transptr"/>
</dbReference>
<accession>A0A1D8IRL5</accession>
<proteinExistence type="predicted"/>
<dbReference type="PANTHER" id="PTHR47738">
    <property type="entry name" value="PTS SYSTEM FRUCTOSE-LIKE EIIA COMPONENT-RELATED"/>
    <property type="match status" value="1"/>
</dbReference>
<dbReference type="Proteomes" id="UP000095401">
    <property type="component" value="Chromosome"/>
</dbReference>
<reference evidence="3" key="1">
    <citation type="submission" date="2016-09" db="EMBL/GenBank/DDBJ databases">
        <title>Acidihalobacter prosperus F5.</title>
        <authorList>
            <person name="Khaleque H.N."/>
            <person name="Ramsay J.P."/>
            <person name="Kaksonen A.H."/>
            <person name="Boxall N.J."/>
            <person name="Watkin E.L.J."/>
        </authorList>
    </citation>
    <scope>NUCLEOTIDE SEQUENCE [LARGE SCALE GENOMIC DNA]</scope>
    <source>
        <strain evidence="3">F5</strain>
    </source>
</reference>
<dbReference type="Gene3D" id="3.40.930.10">
    <property type="entry name" value="Mannitol-specific EII, Chain A"/>
    <property type="match status" value="1"/>
</dbReference>
<dbReference type="PROSITE" id="PS51094">
    <property type="entry name" value="PTS_EIIA_TYPE_2"/>
    <property type="match status" value="1"/>
</dbReference>
<evidence type="ECO:0000313" key="3">
    <source>
        <dbReference type="Proteomes" id="UP000095401"/>
    </source>
</evidence>
<keyword evidence="3" id="KW-1185">Reference proteome</keyword>
<keyword evidence="2" id="KW-0762">Sugar transport</keyword>
<dbReference type="CDD" id="cd00211">
    <property type="entry name" value="PTS_IIA_fru"/>
    <property type="match status" value="1"/>
</dbReference>
<organism evidence="2 3">
    <name type="scientific">Acidihalobacter yilgarnensis</name>
    <dbReference type="NCBI Taxonomy" id="2819280"/>
    <lineage>
        <taxon>Bacteria</taxon>
        <taxon>Pseudomonadati</taxon>
        <taxon>Pseudomonadota</taxon>
        <taxon>Gammaproteobacteria</taxon>
        <taxon>Chromatiales</taxon>
        <taxon>Ectothiorhodospiraceae</taxon>
        <taxon>Acidihalobacter</taxon>
    </lineage>
</organism>
<dbReference type="InterPro" id="IPR051541">
    <property type="entry name" value="PTS_SugarTrans_NitroReg"/>
</dbReference>
<dbReference type="SUPFAM" id="SSF55804">
    <property type="entry name" value="Phoshotransferase/anion transport protein"/>
    <property type="match status" value="1"/>
</dbReference>
<protein>
    <submittedName>
        <fullName evidence="2">PTS sugar transporter subunit IIA</fullName>
    </submittedName>
</protein>
<dbReference type="EMBL" id="CP017415">
    <property type="protein sequence ID" value="AOU99035.1"/>
    <property type="molecule type" value="Genomic_DNA"/>
</dbReference>